<dbReference type="GO" id="GO:0016567">
    <property type="term" value="P:protein ubiquitination"/>
    <property type="evidence" value="ECO:0007669"/>
    <property type="project" value="UniProtKB-UniPathway"/>
</dbReference>
<evidence type="ECO:0000313" key="9">
    <source>
        <dbReference type="EMBL" id="ORY81221.1"/>
    </source>
</evidence>
<gene>
    <name evidence="9" type="ORF">BCR35DRAFT_304070</name>
</gene>
<comment type="similarity">
    <text evidence="2">Belongs to the DDB1 family.</text>
</comment>
<organism evidence="9 10">
    <name type="scientific">Leucosporidium creatinivorum</name>
    <dbReference type="NCBI Taxonomy" id="106004"/>
    <lineage>
        <taxon>Eukaryota</taxon>
        <taxon>Fungi</taxon>
        <taxon>Dikarya</taxon>
        <taxon>Basidiomycota</taxon>
        <taxon>Pucciniomycotina</taxon>
        <taxon>Microbotryomycetes</taxon>
        <taxon>Leucosporidiales</taxon>
        <taxon>Leucosporidium</taxon>
    </lineage>
</organism>
<comment type="subcellular location">
    <subcellularLocation>
        <location evidence="1">Nucleus</location>
    </subcellularLocation>
</comment>
<name>A0A1Y2FBF1_9BASI</name>
<evidence type="ECO:0000256" key="3">
    <source>
        <dbReference type="ARBA" id="ARBA00014577"/>
    </source>
</evidence>
<dbReference type="InterPro" id="IPR004871">
    <property type="entry name" value="RSE1/DDB1/CPSF1_C"/>
</dbReference>
<dbReference type="InterPro" id="IPR011045">
    <property type="entry name" value="N2O_reductase_N"/>
</dbReference>
<dbReference type="AlphaFoldDB" id="A0A1Y2FBF1"/>
<dbReference type="Pfam" id="PF10433">
    <property type="entry name" value="Beta-prop_RSE1_1st"/>
    <property type="match status" value="1"/>
</dbReference>
<dbReference type="Gene3D" id="2.130.10.10">
    <property type="entry name" value="YVTN repeat-like/Quinoprotein amine dehydrogenase"/>
    <property type="match status" value="3"/>
</dbReference>
<dbReference type="EMBL" id="MCGR01000023">
    <property type="protein sequence ID" value="ORY81221.1"/>
    <property type="molecule type" value="Genomic_DNA"/>
</dbReference>
<dbReference type="OrthoDB" id="433457at2759"/>
<dbReference type="InterPro" id="IPR011047">
    <property type="entry name" value="Quinoprotein_ADH-like_sf"/>
</dbReference>
<feature type="domain" description="RSE1/DDB1/CPSF1 second beta-propeller" evidence="8">
    <location>
        <begin position="457"/>
        <end position="767"/>
    </location>
</feature>
<dbReference type="UniPathway" id="UPA00143"/>
<dbReference type="FunCoup" id="A0A1Y2FBF1">
    <property type="interactions" value="728"/>
</dbReference>
<keyword evidence="4" id="KW-0539">Nucleus</keyword>
<feature type="domain" description="RSE1/DDB1/CPSF1 first beta-propeller" evidence="7">
    <location>
        <begin position="16"/>
        <end position="384"/>
    </location>
</feature>
<comment type="caution">
    <text evidence="9">The sequence shown here is derived from an EMBL/GenBank/DDBJ whole genome shotgun (WGS) entry which is preliminary data.</text>
</comment>
<evidence type="ECO:0000256" key="1">
    <source>
        <dbReference type="ARBA" id="ARBA00004123"/>
    </source>
</evidence>
<dbReference type="Pfam" id="PF23726">
    <property type="entry name" value="Beta-prop_RSE1_2nd"/>
    <property type="match status" value="1"/>
</dbReference>
<evidence type="ECO:0000259" key="6">
    <source>
        <dbReference type="Pfam" id="PF03178"/>
    </source>
</evidence>
<dbReference type="InterPro" id="IPR050358">
    <property type="entry name" value="RSE1/DDB1/CFT1"/>
</dbReference>
<dbReference type="STRING" id="106004.A0A1Y2FBF1"/>
<dbReference type="InterPro" id="IPR018846">
    <property type="entry name" value="Beta-prop_RSE1/DDB1/CPSF1_1st"/>
</dbReference>
<dbReference type="Proteomes" id="UP000193467">
    <property type="component" value="Unassembled WGS sequence"/>
</dbReference>
<dbReference type="Gene3D" id="1.10.150.910">
    <property type="match status" value="1"/>
</dbReference>
<evidence type="ECO:0000259" key="7">
    <source>
        <dbReference type="Pfam" id="PF10433"/>
    </source>
</evidence>
<feature type="domain" description="RSE1/DDB1/CPSF1 C-terminal" evidence="6">
    <location>
        <begin position="818"/>
        <end position="1138"/>
    </location>
</feature>
<dbReference type="InterPro" id="IPR058543">
    <property type="entry name" value="Beta-prop_RSE1/DDB1/CPSF1_2nd"/>
</dbReference>
<dbReference type="PANTHER" id="PTHR10644">
    <property type="entry name" value="DNA REPAIR/RNA PROCESSING CPSF FAMILY"/>
    <property type="match status" value="1"/>
</dbReference>
<evidence type="ECO:0000259" key="8">
    <source>
        <dbReference type="Pfam" id="PF23726"/>
    </source>
</evidence>
<evidence type="ECO:0000256" key="5">
    <source>
        <dbReference type="SAM" id="MobiDB-lite"/>
    </source>
</evidence>
<dbReference type="SUPFAM" id="SSF50998">
    <property type="entry name" value="Quinoprotein alcohol dehydrogenase-like"/>
    <property type="match status" value="1"/>
</dbReference>
<dbReference type="InterPro" id="IPR015943">
    <property type="entry name" value="WD40/YVTN_repeat-like_dom_sf"/>
</dbReference>
<feature type="region of interest" description="Disordered" evidence="5">
    <location>
        <begin position="144"/>
        <end position="166"/>
    </location>
</feature>
<dbReference type="SUPFAM" id="SSF50974">
    <property type="entry name" value="Nitrous oxide reductase, N-terminal domain"/>
    <property type="match status" value="1"/>
</dbReference>
<keyword evidence="10" id="KW-1185">Reference proteome</keyword>
<dbReference type="InParanoid" id="A0A1Y2FBF1"/>
<dbReference type="Pfam" id="PF03178">
    <property type="entry name" value="CPSF_A"/>
    <property type="match status" value="1"/>
</dbReference>
<proteinExistence type="inferred from homology"/>
<evidence type="ECO:0000313" key="10">
    <source>
        <dbReference type="Proteomes" id="UP000193467"/>
    </source>
</evidence>
<dbReference type="GO" id="GO:0005634">
    <property type="term" value="C:nucleus"/>
    <property type="evidence" value="ECO:0007669"/>
    <property type="project" value="UniProtKB-SubCell"/>
</dbReference>
<accession>A0A1Y2FBF1</accession>
<sequence length="1176" mass="124655">MLYVASAQPATAQLGAFKCDFLVSGSPALVVNKLTRLEVYQLDEEQQALSSALEIPVNSTIAAATAVKLEGQATSSIIVLTTSLQLFSLSYSSTAPHILTTSTTSILEQFGRLSEYQTILVDPSQRCLLVHAYNGLVRIIPLTPPPTKARKGSKSSSRGSATAGGGSTVIDLSRGYNVRLPSLNVTSIAFLPPTLTDNEAEDDDPVSFPSIALIYSNHSGRKMLETHVVDLDEKELGDGPVAGCALEDPGSEMVIPVAGEDGEEDGVIVVGEESLSWVGLKKAESSKGKGKAGEAGRIKCRLPVGMIQAWTQVDGSPNRFLIGDIYGKLLAIEVVRSSSGKVAGLQTRDLGDTASPTSLVFLSDTLLYLSSRFGDSQLIRLPSSTFTASGSKDVNAMDVEGEEEEGIQLVASYASLAPILDCCVVEGEGGGDSHVVTCSGAYKGGSLRVVRQGVGLSELANLEMEGIQRLWSLKRNSSADELLVLGFFNETRILSLSSSSDPDAEDEIEEVDLPFFAADQATLLAAAVGDLLVQVTTAGVSFAQEDGSGAGKWSTEGGMKITLAAAAGEHVLLAVEGGVVVLLGVKDGQLVQLGTTQLDNEIACLDIAELGSQLVATVALWTLNTILLISLPTLSTIASQILTTTYLIRSVLLVTFPDGISTLFAGLGDGSLSSFAVDAKDCNIAQGSEKTVTLGTKPLVMSTFKQKGAINVFVSSDRPTVISRANDRLVYSSVNLKSINAFVPFSSSSYPSALALASPNDLRIGRIEDIQRVDIRAIPLDEDEPRRIAHDPKTRTFGVVCLRRDVNRETGEQTSVGSVKVFDDQTFEVLADLSLQLNEEGQSIVVATAGDSTAFVVGTTFVDSAEPEPTKGRLLVLAEETGRRAFDQVNEIEIGGCPYALAPAGNGHVAAAVNSQVIVYSIDAFSQALESKATWGGAFVAFNVVSIGTSQATLLVGDALRSVTVLQLTTSPSYKLEETARDYDAHYMSAIEAIGESEEEELIGAETDLNLFTVRKEKTAGTTRSIAVDDTALAPRGVFHLGEMVSKFRRGSLVQQLGDAAGVASPRLIYTTSAGSLGIVAELDTDSGKLLSDLERNMRRVLESVGGLKQEDFRSFKSERQTSPPAGFVDGNFVERFAELSAEEVDKVMEGGSEHERLGVSKAEVLRAVEEMARMH</sequence>
<reference evidence="9 10" key="1">
    <citation type="submission" date="2016-07" db="EMBL/GenBank/DDBJ databases">
        <title>Pervasive Adenine N6-methylation of Active Genes in Fungi.</title>
        <authorList>
            <consortium name="DOE Joint Genome Institute"/>
            <person name="Mondo S.J."/>
            <person name="Dannebaum R.O."/>
            <person name="Kuo R.C."/>
            <person name="Labutti K."/>
            <person name="Haridas S."/>
            <person name="Kuo A."/>
            <person name="Salamov A."/>
            <person name="Ahrendt S.R."/>
            <person name="Lipzen A."/>
            <person name="Sullivan W."/>
            <person name="Andreopoulos W.B."/>
            <person name="Clum A."/>
            <person name="Lindquist E."/>
            <person name="Daum C."/>
            <person name="Ramamoorthy G.K."/>
            <person name="Gryganskyi A."/>
            <person name="Culley D."/>
            <person name="Magnuson J.K."/>
            <person name="James T.Y."/>
            <person name="O'Malley M.A."/>
            <person name="Stajich J.E."/>
            <person name="Spatafora J.W."/>
            <person name="Visel A."/>
            <person name="Grigoriev I.V."/>
        </authorList>
    </citation>
    <scope>NUCLEOTIDE SEQUENCE [LARGE SCALE GENOMIC DNA]</scope>
    <source>
        <strain evidence="9 10">62-1032</strain>
    </source>
</reference>
<evidence type="ECO:0000256" key="2">
    <source>
        <dbReference type="ARBA" id="ARBA00007453"/>
    </source>
</evidence>
<protein>
    <recommendedName>
        <fullName evidence="3">DNA damage-binding protein 1</fullName>
    </recommendedName>
</protein>
<dbReference type="GO" id="GO:0003676">
    <property type="term" value="F:nucleic acid binding"/>
    <property type="evidence" value="ECO:0007669"/>
    <property type="project" value="InterPro"/>
</dbReference>
<evidence type="ECO:0000256" key="4">
    <source>
        <dbReference type="ARBA" id="ARBA00023242"/>
    </source>
</evidence>